<organism evidence="1">
    <name type="scientific">Cucumis melo</name>
    <name type="common">Muskmelon</name>
    <dbReference type="NCBI Taxonomy" id="3656"/>
    <lineage>
        <taxon>Eukaryota</taxon>
        <taxon>Viridiplantae</taxon>
        <taxon>Streptophyta</taxon>
        <taxon>Embryophyta</taxon>
        <taxon>Tracheophyta</taxon>
        <taxon>Spermatophyta</taxon>
        <taxon>Magnoliopsida</taxon>
        <taxon>eudicotyledons</taxon>
        <taxon>Gunneridae</taxon>
        <taxon>Pentapetalae</taxon>
        <taxon>rosids</taxon>
        <taxon>fabids</taxon>
        <taxon>Cucurbitales</taxon>
        <taxon>Cucurbitaceae</taxon>
        <taxon>Benincaseae</taxon>
        <taxon>Cucumis</taxon>
    </lineage>
</organism>
<name>A0A9I9CCM7_CUCME</name>
<accession>A0A9I9CCM7</accession>
<evidence type="ECO:0000313" key="1">
    <source>
        <dbReference type="EnsemblPlants" id="MELO3C000937.2.1"/>
    </source>
</evidence>
<dbReference type="Gramene" id="MELO3C000937.2.1">
    <property type="protein sequence ID" value="MELO3C000937.2.1"/>
    <property type="gene ID" value="MELO3C000937.2"/>
</dbReference>
<dbReference type="AlphaFoldDB" id="A0A9I9CCM7"/>
<protein>
    <submittedName>
        <fullName evidence="1">Uncharacterized protein</fullName>
    </submittedName>
</protein>
<reference evidence="1" key="1">
    <citation type="submission" date="2023-03" db="UniProtKB">
        <authorList>
            <consortium name="EnsemblPlants"/>
        </authorList>
    </citation>
    <scope>IDENTIFICATION</scope>
</reference>
<dbReference type="EnsemblPlants" id="MELO3C000937.2.1">
    <property type="protein sequence ID" value="MELO3C000937.2.1"/>
    <property type="gene ID" value="MELO3C000937.2"/>
</dbReference>
<sequence length="207" mass="22470">ETEIGSARLGARILRVRLGSRQQGGAARLAVQAARRGLWCRPARLVAWDGRARARLATRSGRARAWSGFGFGRAGADRFRVRASAETWVRLRRLEARAADRLRVAAAGDGCARIEAAPFGFDRSGAAGWLRLSRRVPAALRRIYAARRGWLRIRRSAARMRSGSGFGLQTRRGWDGGSALLRPAPRVIFAAGGGGVRWRAAACGGVR</sequence>
<proteinExistence type="predicted"/>